<dbReference type="PIRSF" id="PIRSF005902">
    <property type="entry name" value="DNase_TatD"/>
    <property type="match status" value="1"/>
</dbReference>
<evidence type="ECO:0000256" key="2">
    <source>
        <dbReference type="ARBA" id="ARBA00022801"/>
    </source>
</evidence>
<organism evidence="3">
    <name type="scientific">marine sediment metagenome</name>
    <dbReference type="NCBI Taxonomy" id="412755"/>
    <lineage>
        <taxon>unclassified sequences</taxon>
        <taxon>metagenomes</taxon>
        <taxon>ecological metagenomes</taxon>
    </lineage>
</organism>
<dbReference type="NCBIfam" id="TIGR00010">
    <property type="entry name" value="YchF/TatD family DNA exonuclease"/>
    <property type="match status" value="1"/>
</dbReference>
<dbReference type="SUPFAM" id="SSF51556">
    <property type="entry name" value="Metallo-dependent hydrolases"/>
    <property type="match status" value="1"/>
</dbReference>
<dbReference type="InterPro" id="IPR018228">
    <property type="entry name" value="DNase_TatD-rel_CS"/>
</dbReference>
<gene>
    <name evidence="3" type="ORF">S01H1_03559</name>
</gene>
<protein>
    <submittedName>
        <fullName evidence="3">Uncharacterized protein</fullName>
    </submittedName>
</protein>
<dbReference type="PROSITE" id="PS01091">
    <property type="entry name" value="TATD_3"/>
    <property type="match status" value="1"/>
</dbReference>
<keyword evidence="2" id="KW-0378">Hydrolase</keyword>
<dbReference type="AlphaFoldDB" id="X0SBR2"/>
<dbReference type="EMBL" id="BARS01001931">
    <property type="protein sequence ID" value="GAF78468.1"/>
    <property type="molecule type" value="Genomic_DNA"/>
</dbReference>
<evidence type="ECO:0000313" key="3">
    <source>
        <dbReference type="EMBL" id="GAF78468.1"/>
    </source>
</evidence>
<dbReference type="PANTHER" id="PTHR46124">
    <property type="entry name" value="D-AMINOACYL-TRNA DEACYLASE"/>
    <property type="match status" value="1"/>
</dbReference>
<dbReference type="Pfam" id="PF01026">
    <property type="entry name" value="TatD_DNase"/>
    <property type="match status" value="1"/>
</dbReference>
<dbReference type="GO" id="GO:0005829">
    <property type="term" value="C:cytosol"/>
    <property type="evidence" value="ECO:0007669"/>
    <property type="project" value="TreeGrafter"/>
</dbReference>
<evidence type="ECO:0000256" key="1">
    <source>
        <dbReference type="ARBA" id="ARBA00022723"/>
    </source>
</evidence>
<dbReference type="GO" id="GO:0004536">
    <property type="term" value="F:DNA nuclease activity"/>
    <property type="evidence" value="ECO:0007669"/>
    <property type="project" value="InterPro"/>
</dbReference>
<proteinExistence type="predicted"/>
<dbReference type="PANTHER" id="PTHR46124:SF2">
    <property type="entry name" value="D-AMINOACYL-TRNA DEACYLASE"/>
    <property type="match status" value="1"/>
</dbReference>
<name>X0SBR2_9ZZZZ</name>
<dbReference type="GO" id="GO:0016788">
    <property type="term" value="F:hydrolase activity, acting on ester bonds"/>
    <property type="evidence" value="ECO:0007669"/>
    <property type="project" value="InterPro"/>
</dbReference>
<dbReference type="InterPro" id="IPR001130">
    <property type="entry name" value="TatD-like"/>
</dbReference>
<dbReference type="InterPro" id="IPR015991">
    <property type="entry name" value="TatD/YcfH-like"/>
</dbReference>
<sequence>MTTSGRLFDTHAHLDDPRFENDLEDVIGRAREAGVERMISIGTNVGTTENAVRIAGGHEGIYASVGLHPHSAAEFSEEHAVRLTEMCSDDNVIAIGEIGLDYYKDRSPREVQRSVFRRMLEIAREVDLPVIVHNRDATDDCLAILKDFRGQIRGVAHCFSGNRAVADRFLDLDFYISFSGTVTFPKTEELAEVARIVPDDRILIETDCPYLAPQAQRGRRNEPAFVKYVAERIAVLRKIDISQAADITMRNAGELFLGKKSR</sequence>
<keyword evidence="1" id="KW-0479">Metal-binding</keyword>
<dbReference type="GO" id="GO:0046872">
    <property type="term" value="F:metal ion binding"/>
    <property type="evidence" value="ECO:0007669"/>
    <property type="project" value="UniProtKB-KW"/>
</dbReference>
<dbReference type="InterPro" id="IPR032466">
    <property type="entry name" value="Metal_Hydrolase"/>
</dbReference>
<accession>X0SBR2</accession>
<reference evidence="3" key="1">
    <citation type="journal article" date="2014" name="Front. Microbiol.">
        <title>High frequency of phylogenetically diverse reductive dehalogenase-homologous genes in deep subseafloor sedimentary metagenomes.</title>
        <authorList>
            <person name="Kawai M."/>
            <person name="Futagami T."/>
            <person name="Toyoda A."/>
            <person name="Takaki Y."/>
            <person name="Nishi S."/>
            <person name="Hori S."/>
            <person name="Arai W."/>
            <person name="Tsubouchi T."/>
            <person name="Morono Y."/>
            <person name="Uchiyama I."/>
            <person name="Ito T."/>
            <person name="Fujiyama A."/>
            <person name="Inagaki F."/>
            <person name="Takami H."/>
        </authorList>
    </citation>
    <scope>NUCLEOTIDE SEQUENCE</scope>
    <source>
        <strain evidence="3">Expedition CK06-06</strain>
    </source>
</reference>
<dbReference type="PROSITE" id="PS01137">
    <property type="entry name" value="TATD_1"/>
    <property type="match status" value="1"/>
</dbReference>
<comment type="caution">
    <text evidence="3">The sequence shown here is derived from an EMBL/GenBank/DDBJ whole genome shotgun (WGS) entry which is preliminary data.</text>
</comment>
<dbReference type="Gene3D" id="3.20.20.140">
    <property type="entry name" value="Metal-dependent hydrolases"/>
    <property type="match status" value="1"/>
</dbReference>
<dbReference type="PROSITE" id="PS01090">
    <property type="entry name" value="TATD_2"/>
    <property type="match status" value="1"/>
</dbReference>
<dbReference type="CDD" id="cd01310">
    <property type="entry name" value="TatD_DNAse"/>
    <property type="match status" value="1"/>
</dbReference>
<dbReference type="FunFam" id="3.20.20.140:FF:000005">
    <property type="entry name" value="TatD family hydrolase"/>
    <property type="match status" value="1"/>
</dbReference>